<name>A0A2Z7B3H7_9LAMI</name>
<gene>
    <name evidence="3" type="ORF">F511_06023</name>
</gene>
<dbReference type="EMBL" id="KV011788">
    <property type="protein sequence ID" value="KZV26097.1"/>
    <property type="molecule type" value="Genomic_DNA"/>
</dbReference>
<sequence>MSSGCGSSQGTPRKRNLPSWMSSKEDVNDGDEQTNPPRRQGKSKKEQNAIQIESEGSLDFSELMEGVVFVLSGFVNPERGILRSHMLEMGAEYQPDWDSKSTLLVCSFPNTPKFRQVEADGGTIISKMKSIFSPAKVKKWAVDDLKQTISWLENQDEKPDTHEINNIAAEGILTCLQDAVDALKQGQDIQAIAEAWACVPRLVKELAELDSATDYKASFSKEDLCREAMTCKQIYELEYLNMLPQPYGNKNAPKDQKFAKNDTNSDETLEMTEEEIDEAYNSIASPL</sequence>
<reference evidence="3 4" key="1">
    <citation type="journal article" date="2015" name="Proc. Natl. Acad. Sci. U.S.A.">
        <title>The resurrection genome of Boea hygrometrica: A blueprint for survival of dehydration.</title>
        <authorList>
            <person name="Xiao L."/>
            <person name="Yang G."/>
            <person name="Zhang L."/>
            <person name="Yang X."/>
            <person name="Zhao S."/>
            <person name="Ji Z."/>
            <person name="Zhou Q."/>
            <person name="Hu M."/>
            <person name="Wang Y."/>
            <person name="Chen M."/>
            <person name="Xu Y."/>
            <person name="Jin H."/>
            <person name="Xiao X."/>
            <person name="Hu G."/>
            <person name="Bao F."/>
            <person name="Hu Y."/>
            <person name="Wan P."/>
            <person name="Li L."/>
            <person name="Deng X."/>
            <person name="Kuang T."/>
            <person name="Xiang C."/>
            <person name="Zhu J.K."/>
            <person name="Oliver M.J."/>
            <person name="He Y."/>
        </authorList>
    </citation>
    <scope>NUCLEOTIDE SEQUENCE [LARGE SCALE GENOMIC DNA]</scope>
    <source>
        <strain evidence="4">cv. XS01</strain>
    </source>
</reference>
<dbReference type="InterPro" id="IPR001357">
    <property type="entry name" value="BRCT_dom"/>
</dbReference>
<dbReference type="Pfam" id="PF12738">
    <property type="entry name" value="PTCB-BRCT"/>
    <property type="match status" value="1"/>
</dbReference>
<dbReference type="PANTHER" id="PTHR11370:SF5">
    <property type="entry name" value="DNA REPAIR PROTEIN XRCC1"/>
    <property type="match status" value="1"/>
</dbReference>
<dbReference type="PANTHER" id="PTHR11370">
    <property type="entry name" value="DNA-REPAIR PROTEIN XRCC1"/>
    <property type="match status" value="1"/>
</dbReference>
<dbReference type="InterPro" id="IPR036420">
    <property type="entry name" value="BRCT_dom_sf"/>
</dbReference>
<dbReference type="Gene3D" id="3.40.50.10190">
    <property type="entry name" value="BRCT domain"/>
    <property type="match status" value="1"/>
</dbReference>
<dbReference type="Proteomes" id="UP000250235">
    <property type="component" value="Unassembled WGS sequence"/>
</dbReference>
<dbReference type="OrthoDB" id="25840at2759"/>
<dbReference type="AlphaFoldDB" id="A0A2Z7B3H7"/>
<evidence type="ECO:0000256" key="1">
    <source>
        <dbReference type="SAM" id="MobiDB-lite"/>
    </source>
</evidence>
<organism evidence="3 4">
    <name type="scientific">Dorcoceras hygrometricum</name>
    <dbReference type="NCBI Taxonomy" id="472368"/>
    <lineage>
        <taxon>Eukaryota</taxon>
        <taxon>Viridiplantae</taxon>
        <taxon>Streptophyta</taxon>
        <taxon>Embryophyta</taxon>
        <taxon>Tracheophyta</taxon>
        <taxon>Spermatophyta</taxon>
        <taxon>Magnoliopsida</taxon>
        <taxon>eudicotyledons</taxon>
        <taxon>Gunneridae</taxon>
        <taxon>Pentapetalae</taxon>
        <taxon>asterids</taxon>
        <taxon>lamiids</taxon>
        <taxon>Lamiales</taxon>
        <taxon>Gesneriaceae</taxon>
        <taxon>Didymocarpoideae</taxon>
        <taxon>Trichosporeae</taxon>
        <taxon>Loxocarpinae</taxon>
        <taxon>Dorcoceras</taxon>
    </lineage>
</organism>
<feature type="region of interest" description="Disordered" evidence="1">
    <location>
        <begin position="1"/>
        <end position="49"/>
    </location>
</feature>
<accession>A0A2Z7B3H7</accession>
<evidence type="ECO:0000259" key="2">
    <source>
        <dbReference type="Pfam" id="PF12738"/>
    </source>
</evidence>
<protein>
    <recommendedName>
        <fullName evidence="2">BRCT domain-containing protein</fullName>
    </recommendedName>
</protein>
<proteinExistence type="predicted"/>
<feature type="domain" description="BRCT" evidence="2">
    <location>
        <begin position="68"/>
        <end position="115"/>
    </location>
</feature>
<feature type="compositionally biased region" description="Polar residues" evidence="1">
    <location>
        <begin position="1"/>
        <end position="11"/>
    </location>
</feature>
<keyword evidence="4" id="KW-1185">Reference proteome</keyword>
<dbReference type="SUPFAM" id="SSF52113">
    <property type="entry name" value="BRCT domain"/>
    <property type="match status" value="1"/>
</dbReference>
<evidence type="ECO:0000313" key="4">
    <source>
        <dbReference type="Proteomes" id="UP000250235"/>
    </source>
</evidence>
<evidence type="ECO:0000313" key="3">
    <source>
        <dbReference type="EMBL" id="KZV26097.1"/>
    </source>
</evidence>